<dbReference type="SUPFAM" id="SSF51735">
    <property type="entry name" value="NAD(P)-binding Rossmann-fold domains"/>
    <property type="match status" value="1"/>
</dbReference>
<dbReference type="Gene3D" id="3.40.50.720">
    <property type="entry name" value="NAD(P)-binding Rossmann-like Domain"/>
    <property type="match status" value="1"/>
</dbReference>
<evidence type="ECO:0000313" key="2">
    <source>
        <dbReference type="EMBL" id="CRY76324.1"/>
    </source>
</evidence>
<dbReference type="InterPro" id="IPR051606">
    <property type="entry name" value="Polyketide_Oxido-like"/>
</dbReference>
<dbReference type="Pfam" id="PF13460">
    <property type="entry name" value="NAD_binding_10"/>
    <property type="match status" value="1"/>
</dbReference>
<proteinExistence type="predicted"/>
<evidence type="ECO:0000259" key="1">
    <source>
        <dbReference type="Pfam" id="PF13460"/>
    </source>
</evidence>
<reference evidence="3" key="1">
    <citation type="submission" date="2015-03" db="EMBL/GenBank/DDBJ databases">
        <authorList>
            <consortium name="Pathogen Informatics"/>
        </authorList>
    </citation>
    <scope>NUCLEOTIDE SEQUENCE [LARGE SCALE GENOMIC DNA]</scope>
    <source>
        <strain evidence="3">NCTC11134</strain>
    </source>
</reference>
<dbReference type="PANTHER" id="PTHR43355">
    <property type="entry name" value="FLAVIN REDUCTASE (NADPH)"/>
    <property type="match status" value="1"/>
</dbReference>
<dbReference type="PANTHER" id="PTHR43355:SF2">
    <property type="entry name" value="FLAVIN REDUCTASE (NADPH)"/>
    <property type="match status" value="1"/>
</dbReference>
<dbReference type="GO" id="GO:0004074">
    <property type="term" value="F:biliverdin reductase [NAD(P)H] activity"/>
    <property type="evidence" value="ECO:0007669"/>
    <property type="project" value="TreeGrafter"/>
</dbReference>
<dbReference type="OMA" id="EHDKFSV"/>
<evidence type="ECO:0000313" key="3">
    <source>
        <dbReference type="Proteomes" id="UP000057820"/>
    </source>
</evidence>
<dbReference type="GeneID" id="61133061"/>
<feature type="domain" description="NAD(P)-binding" evidence="1">
    <location>
        <begin position="7"/>
        <end position="194"/>
    </location>
</feature>
<dbReference type="EMBL" id="LN868938">
    <property type="protein sequence ID" value="CRY76324.1"/>
    <property type="molecule type" value="Genomic_DNA"/>
</dbReference>
<gene>
    <name evidence="2" type="ORF">ERS450000_01795</name>
</gene>
<organism evidence="2 3">
    <name type="scientific">Nocardia farcinica</name>
    <dbReference type="NCBI Taxonomy" id="37329"/>
    <lineage>
        <taxon>Bacteria</taxon>
        <taxon>Bacillati</taxon>
        <taxon>Actinomycetota</taxon>
        <taxon>Actinomycetes</taxon>
        <taxon>Mycobacteriales</taxon>
        <taxon>Nocardiaceae</taxon>
        <taxon>Nocardia</taxon>
    </lineage>
</organism>
<dbReference type="AlphaFoldDB" id="A0A0H5NMC0"/>
<name>A0A0H5NMC0_NOCFR</name>
<dbReference type="InterPro" id="IPR016040">
    <property type="entry name" value="NAD(P)-bd_dom"/>
</dbReference>
<sequence length="206" mass="21543">MRITLLGATGSVGAHVVEQAPADGHEIVALVRDPARLPARPGLTVVRGDATVPADVTAAVDGSDAVIVALGAGRAAGVRETGTRTAVEAMRATGVRRLVCLSTLGAGESRANLNFVWKYLMFGLLLRAAYADHQRQEEVVRGSGLDWTLIRPSAYTDGPRTGDYRHGFGPDATGLTLKVARADVADALLRAVTDRAQVGRAVAVSH</sequence>
<dbReference type="GO" id="GO:0042602">
    <property type="term" value="F:riboflavin reductase (NADPH) activity"/>
    <property type="evidence" value="ECO:0007669"/>
    <property type="project" value="TreeGrafter"/>
</dbReference>
<dbReference type="RefSeq" id="WP_011208833.1">
    <property type="nucleotide sequence ID" value="NZ_CAACYE020000001.1"/>
</dbReference>
<dbReference type="Proteomes" id="UP000057820">
    <property type="component" value="Chromosome 1"/>
</dbReference>
<accession>A0A0H5NMC0</accession>
<dbReference type="InterPro" id="IPR036291">
    <property type="entry name" value="NAD(P)-bd_dom_sf"/>
</dbReference>
<dbReference type="KEGG" id="nfr:ERS450000_01795"/>
<dbReference type="CDD" id="cd05244">
    <property type="entry name" value="BVR-B_like_SDR_a"/>
    <property type="match status" value="1"/>
</dbReference>
<protein>
    <submittedName>
        <fullName evidence="2">Cholesterol dehydrogenase</fullName>
    </submittedName>
</protein>